<dbReference type="RefSeq" id="WP_124804046.1">
    <property type="nucleotide sequence ID" value="NZ_CP034161.1"/>
</dbReference>
<dbReference type="AlphaFoldDB" id="A0A3G8Y7I9"/>
<name>A0A3G8Y7I9_9FLAO</name>
<accession>A0A3G8Y7I9</accession>
<dbReference type="EMBL" id="CP034161">
    <property type="protein sequence ID" value="AZI41155.1"/>
    <property type="molecule type" value="Genomic_DNA"/>
</dbReference>
<proteinExistence type="predicted"/>
<reference evidence="1" key="1">
    <citation type="submission" date="2018-11" db="EMBL/GenBank/DDBJ databases">
        <title>Proposal to divide the Flavobacteriaceae and reorganize its genera based on Amino Acid Identity values calculated from whole genome sequences.</title>
        <authorList>
            <person name="Nicholson A.C."/>
            <person name="Gulvik C.A."/>
            <person name="Whitney A.M."/>
            <person name="Humrighouse B.W."/>
            <person name="Bell M."/>
            <person name="Holmes B."/>
            <person name="Steigerwalt A."/>
            <person name="Villarma A."/>
            <person name="Sheth M."/>
            <person name="Batra D."/>
            <person name="Pryor J."/>
            <person name="Bernardet J.-F."/>
            <person name="Hugo C."/>
            <person name="Kampfer P."/>
            <person name="Newman J."/>
            <person name="Mcquiston J.R."/>
        </authorList>
    </citation>
    <scope>NUCLEOTIDE SEQUENCE [LARGE SCALE GENOMIC DNA]</scope>
    <source>
        <strain evidence="1">F5649</strain>
    </source>
</reference>
<sequence length="169" mass="19904">MRNIIYATMVLTALFSCTKNSEAKYFSSEEIENKVFKSVSDLSQNISKEDKNFYIICRYDTLIVMSTKYENTLTPTTTIKKHLKIEYKGKNIVITEPYKPTYNILNEKTMKSQIDNLLPPYYSGNDYQKGVMYKIKDLNNLELIVKGDLRKYFYPMKEYELVPPPKKNR</sequence>
<evidence type="ECO:0000313" key="3">
    <source>
        <dbReference type="Proteomes" id="UP000281810"/>
    </source>
</evidence>
<dbReference type="Proteomes" id="UP000281810">
    <property type="component" value="Chromosome"/>
</dbReference>
<organism evidence="1 3">
    <name type="scientific">Epilithonimonas vandammei</name>
    <dbReference type="NCBI Taxonomy" id="2487072"/>
    <lineage>
        <taxon>Bacteria</taxon>
        <taxon>Pseudomonadati</taxon>
        <taxon>Bacteroidota</taxon>
        <taxon>Flavobacteriia</taxon>
        <taxon>Flavobacteriales</taxon>
        <taxon>Weeksellaceae</taxon>
        <taxon>Chryseobacterium group</taxon>
        <taxon>Epilithonimonas</taxon>
    </lineage>
</organism>
<dbReference type="PROSITE" id="PS51257">
    <property type="entry name" value="PROKAR_LIPOPROTEIN"/>
    <property type="match status" value="1"/>
</dbReference>
<keyword evidence="3" id="KW-1185">Reference proteome</keyword>
<gene>
    <name evidence="1" type="ORF">EIB74_14875</name>
    <name evidence="2" type="ORF">EIB74_14905</name>
</gene>
<evidence type="ECO:0000313" key="1">
    <source>
        <dbReference type="EMBL" id="AZI41155.1"/>
    </source>
</evidence>
<dbReference type="EMBL" id="CP034161">
    <property type="protein sequence ID" value="AZI41161.1"/>
    <property type="molecule type" value="Genomic_DNA"/>
</dbReference>
<reference evidence="3" key="2">
    <citation type="submission" date="2018-11" db="EMBL/GenBank/DDBJ databases">
        <title>Proposal to divide the Flavobacteriaceae and reorganize its genera based on Amino Acid Identity values calculated from whole genome sequences.</title>
        <authorList>
            <person name="Nicholson A.C."/>
            <person name="Gulvik C.A."/>
            <person name="Whitney A.M."/>
            <person name="Humrighouse B.W."/>
            <person name="Bell M."/>
            <person name="Holmes B."/>
            <person name="Steigerwalt A.B."/>
            <person name="Villarma A."/>
            <person name="Sheth M."/>
            <person name="Batra D."/>
            <person name="Pryor J."/>
            <person name="Bernardet J.-F."/>
            <person name="Hugo C."/>
            <person name="Kampfer P."/>
            <person name="Newman J.D."/>
            <person name="McQuiston J.R."/>
        </authorList>
    </citation>
    <scope>NUCLEOTIDE SEQUENCE [LARGE SCALE GENOMIC DNA]</scope>
    <source>
        <strain evidence="3">F5649</strain>
    </source>
</reference>
<evidence type="ECO:0000313" key="2">
    <source>
        <dbReference type="EMBL" id="AZI41161.1"/>
    </source>
</evidence>
<protein>
    <submittedName>
        <fullName evidence="1">Uncharacterized protein</fullName>
    </submittedName>
</protein>
<dbReference type="OrthoDB" id="1270165at2"/>